<evidence type="ECO:0000259" key="4">
    <source>
        <dbReference type="Pfam" id="PF03828"/>
    </source>
</evidence>
<evidence type="ECO:0000256" key="1">
    <source>
        <dbReference type="ARBA" id="ARBA00022679"/>
    </source>
</evidence>
<dbReference type="OrthoDB" id="407432at2759"/>
<evidence type="ECO:0000256" key="2">
    <source>
        <dbReference type="ARBA" id="ARBA00022723"/>
    </source>
</evidence>
<dbReference type="Pfam" id="PF03828">
    <property type="entry name" value="PAP_assoc"/>
    <property type="match status" value="1"/>
</dbReference>
<feature type="domain" description="PAP-associated" evidence="4">
    <location>
        <begin position="86"/>
        <end position="159"/>
    </location>
</feature>
<name>A0A5N7BZS4_PETAA</name>
<dbReference type="PANTHER" id="PTHR12271">
    <property type="entry name" value="POLY A POLYMERASE CID PAP -RELATED"/>
    <property type="match status" value="1"/>
</dbReference>
<dbReference type="GO" id="GO:0046872">
    <property type="term" value="F:metal ion binding"/>
    <property type="evidence" value="ECO:0007669"/>
    <property type="project" value="UniProtKB-KW"/>
</dbReference>
<reference evidence="5" key="1">
    <citation type="submission" date="2019-04" db="EMBL/GenBank/DDBJ databases">
        <title>Friends and foes A comparative genomics studyof 23 Aspergillus species from section Flavi.</title>
        <authorList>
            <consortium name="DOE Joint Genome Institute"/>
            <person name="Kjaerbolling I."/>
            <person name="Vesth T."/>
            <person name="Frisvad J.C."/>
            <person name="Nybo J.L."/>
            <person name="Theobald S."/>
            <person name="Kildgaard S."/>
            <person name="Isbrandt T."/>
            <person name="Kuo A."/>
            <person name="Sato A."/>
            <person name="Lyhne E.K."/>
            <person name="Kogle M.E."/>
            <person name="Wiebenga A."/>
            <person name="Kun R.S."/>
            <person name="Lubbers R.J."/>
            <person name="Makela M.R."/>
            <person name="Barry K."/>
            <person name="Chovatia M."/>
            <person name="Clum A."/>
            <person name="Daum C."/>
            <person name="Haridas S."/>
            <person name="He G."/>
            <person name="LaButti K."/>
            <person name="Lipzen A."/>
            <person name="Mondo S."/>
            <person name="Riley R."/>
            <person name="Salamov A."/>
            <person name="Simmons B.A."/>
            <person name="Magnuson J.K."/>
            <person name="Henrissat B."/>
            <person name="Mortensen U.H."/>
            <person name="Larsen T.O."/>
            <person name="Devries R.P."/>
            <person name="Grigoriev I.V."/>
            <person name="Machida M."/>
            <person name="Baker S.E."/>
            <person name="Andersen M.R."/>
        </authorList>
    </citation>
    <scope>NUCLEOTIDE SEQUENCE [LARGE SCALE GENOMIC DNA]</scope>
    <source>
        <strain evidence="5">IBT 14317</strain>
    </source>
</reference>
<accession>A0A5N7BZS4</accession>
<dbReference type="Proteomes" id="UP000326877">
    <property type="component" value="Unassembled WGS sequence"/>
</dbReference>
<dbReference type="PANTHER" id="PTHR12271:SF40">
    <property type="entry name" value="POLY(A) RNA POLYMERASE GLD2"/>
    <property type="match status" value="1"/>
</dbReference>
<dbReference type="EMBL" id="ML735294">
    <property type="protein sequence ID" value="KAE8387346.1"/>
    <property type="molecule type" value="Genomic_DNA"/>
</dbReference>
<keyword evidence="1" id="KW-0808">Transferase</keyword>
<keyword evidence="3" id="KW-0460">Magnesium</keyword>
<protein>
    <recommendedName>
        <fullName evidence="4">PAP-associated domain-containing protein</fullName>
    </recommendedName>
</protein>
<organism evidence="5">
    <name type="scientific">Petromyces alliaceus</name>
    <name type="common">Aspergillus alliaceus</name>
    <dbReference type="NCBI Taxonomy" id="209559"/>
    <lineage>
        <taxon>Eukaryota</taxon>
        <taxon>Fungi</taxon>
        <taxon>Dikarya</taxon>
        <taxon>Ascomycota</taxon>
        <taxon>Pezizomycotina</taxon>
        <taxon>Eurotiomycetes</taxon>
        <taxon>Eurotiomycetidae</taxon>
        <taxon>Eurotiales</taxon>
        <taxon>Aspergillaceae</taxon>
        <taxon>Aspergillus</taxon>
        <taxon>Aspergillus subgen. Circumdati</taxon>
    </lineage>
</organism>
<dbReference type="InterPro" id="IPR002058">
    <property type="entry name" value="PAP_assoc"/>
</dbReference>
<gene>
    <name evidence="5" type="ORF">BDV23DRAFT_186379</name>
</gene>
<dbReference type="SUPFAM" id="SSF81631">
    <property type="entry name" value="PAP/OAS1 substrate-binding domain"/>
    <property type="match status" value="1"/>
</dbReference>
<keyword evidence="2" id="KW-0479">Metal-binding</keyword>
<sequence length="344" mass="39358">MWAKARNTSNPYRGTLCSYGYILMVIHYLMNVIDPTLVPNLQLSSQPCPGHSKIASFSEYNILFINNEAELERRASYNIKYGNRQSIGKLLRGFFAYYGSRYQMMPPGCFNWVQNVVSIRTQGGIVAKLDKDWNTSRTDEHGHRLRFLVAIEDPFEHNHNVGRTVTDQGLKAITAEFSRARIIIRRVQEIPRVGWEWRTDNGHVGPDLLAKVEFMQTSYVPIDFSSLPNSMMIKRPVLVVSLPKESRTCNRLIRHTTSDMSEKQPTEHKNFQHATLALVPVLNISEGQYSDVYCGVTLDSRQFHDLNATQLLRCISKMAKLIETTLNCLLRFLSVERASVNCLL</sequence>
<evidence type="ECO:0000313" key="5">
    <source>
        <dbReference type="EMBL" id="KAE8387346.1"/>
    </source>
</evidence>
<dbReference type="GO" id="GO:0031123">
    <property type="term" value="P:RNA 3'-end processing"/>
    <property type="evidence" value="ECO:0007669"/>
    <property type="project" value="TreeGrafter"/>
</dbReference>
<dbReference type="Gene3D" id="1.10.1410.10">
    <property type="match status" value="1"/>
</dbReference>
<dbReference type="AlphaFoldDB" id="A0A5N7BZS4"/>
<evidence type="ECO:0000256" key="3">
    <source>
        <dbReference type="ARBA" id="ARBA00022842"/>
    </source>
</evidence>
<proteinExistence type="predicted"/>
<dbReference type="GO" id="GO:0050265">
    <property type="term" value="F:RNA uridylyltransferase activity"/>
    <property type="evidence" value="ECO:0007669"/>
    <property type="project" value="TreeGrafter"/>
</dbReference>